<reference evidence="2 3" key="1">
    <citation type="submission" date="2019-07" db="EMBL/GenBank/DDBJ databases">
        <authorList>
            <person name="Brisse S."/>
            <person name="Rodrigues C."/>
            <person name="Thorpe H."/>
        </authorList>
    </citation>
    <scope>NUCLEOTIDE SEQUENCE [LARGE SCALE GENOMIC DNA]</scope>
    <source>
        <strain evidence="2">SB6422</strain>
    </source>
</reference>
<evidence type="ECO:0000313" key="3">
    <source>
        <dbReference type="Proteomes" id="UP000317374"/>
    </source>
</evidence>
<sequence length="201" mass="23291">MKLPRRKCKICNEWFYPAYPNIRWCSPEHGTALAIQLHEKKKAKERSQEHQQQRQQHKKERALWRQRKDAVKPLKHWIDYTQRTVNDICRETALANGEGCISCDTRNANAWHAGHYRTTAAAGHLRFNRININLQCDVCNTHKSGNIEAYRAGLVKKYGETAVQALESNNTPHRWTVEELKAIRLEALADLRALKKAQEAA</sequence>
<dbReference type="InterPro" id="IPR008713">
    <property type="entry name" value="Phage_lambda_NinG"/>
</dbReference>
<dbReference type="Proteomes" id="UP000317374">
    <property type="component" value="Unassembled WGS sequence"/>
</dbReference>
<dbReference type="EMBL" id="CABGGW010000045">
    <property type="protein sequence ID" value="VUS89266.1"/>
    <property type="molecule type" value="Genomic_DNA"/>
</dbReference>
<dbReference type="RefSeq" id="WP_142514141.1">
    <property type="nucleotide sequence ID" value="NZ_CABGGW010000045.1"/>
</dbReference>
<proteinExistence type="predicted"/>
<dbReference type="AlphaFoldDB" id="A0A564M5T2"/>
<gene>
    <name evidence="2" type="ORF">SB6422_02792</name>
</gene>
<name>A0A564M5T2_9ENTR</name>
<feature type="region of interest" description="Disordered" evidence="1">
    <location>
        <begin position="39"/>
        <end position="62"/>
    </location>
</feature>
<organism evidence="2 3">
    <name type="scientific">Klebsiella huaxiensis</name>
    <dbReference type="NCBI Taxonomy" id="2153354"/>
    <lineage>
        <taxon>Bacteria</taxon>
        <taxon>Pseudomonadati</taxon>
        <taxon>Pseudomonadota</taxon>
        <taxon>Gammaproteobacteria</taxon>
        <taxon>Enterobacterales</taxon>
        <taxon>Enterobacteriaceae</taxon>
        <taxon>Klebsiella/Raoultella group</taxon>
        <taxon>Klebsiella</taxon>
    </lineage>
</organism>
<evidence type="ECO:0000256" key="1">
    <source>
        <dbReference type="SAM" id="MobiDB-lite"/>
    </source>
</evidence>
<dbReference type="OrthoDB" id="5741553at2"/>
<evidence type="ECO:0008006" key="4">
    <source>
        <dbReference type="Google" id="ProtNLM"/>
    </source>
</evidence>
<evidence type="ECO:0000313" key="2">
    <source>
        <dbReference type="EMBL" id="VUS89266.1"/>
    </source>
</evidence>
<protein>
    <recommendedName>
        <fullName evidence="4">Protein NinG</fullName>
    </recommendedName>
</protein>
<dbReference type="Pfam" id="PF05766">
    <property type="entry name" value="NinG"/>
    <property type="match status" value="1"/>
</dbReference>
<accession>A0A564M5T2</accession>